<dbReference type="EMBL" id="JBCNJP010000003">
    <property type="protein sequence ID" value="KAK9079614.1"/>
    <property type="molecule type" value="Genomic_DNA"/>
</dbReference>
<dbReference type="InterPro" id="IPR025659">
    <property type="entry name" value="Tubby-like_C"/>
</dbReference>
<dbReference type="Proteomes" id="UP001408789">
    <property type="component" value="Unassembled WGS sequence"/>
</dbReference>
<evidence type="ECO:0000313" key="2">
    <source>
        <dbReference type="EMBL" id="KAK9079614.1"/>
    </source>
</evidence>
<sequence>MLQFLKSLSTTVHEVRGEDEEPSSNGGHDGGGCCGGGGDCGGVGPSSLTVWRKSLCVGCNGFTVINSDGELVYRVDNYGAHRKQDQVVLMDASGKPIFTVSRSKKLKMVDDWLVFEGEISSKNQKPICRATKDVNILWPKVKRLARVYKAPYDTKNMYMIEGSYMNRSCKVVDESRNVVAEIRRKETATKGASFGLEVFDLIINQGFDSSLAMAIILLLDQMFL</sequence>
<evidence type="ECO:0000256" key="1">
    <source>
        <dbReference type="ARBA" id="ARBA00005437"/>
    </source>
</evidence>
<keyword evidence="3" id="KW-1185">Reference proteome</keyword>
<gene>
    <name evidence="2" type="ORF">SSX86_001287</name>
</gene>
<protein>
    <recommendedName>
        <fullName evidence="4">Protein LURP-one-related 17</fullName>
    </recommendedName>
</protein>
<evidence type="ECO:0008006" key="4">
    <source>
        <dbReference type="Google" id="ProtNLM"/>
    </source>
</evidence>
<dbReference type="Gene3D" id="2.40.160.200">
    <property type="entry name" value="LURP1-related"/>
    <property type="match status" value="1"/>
</dbReference>
<comment type="caution">
    <text evidence="2">The sequence shown here is derived from an EMBL/GenBank/DDBJ whole genome shotgun (WGS) entry which is preliminary data.</text>
</comment>
<dbReference type="PANTHER" id="PTHR31087:SF14">
    <property type="entry name" value="PROTEIN LURP-ONE-RELATED 17"/>
    <property type="match status" value="1"/>
</dbReference>
<reference evidence="2 3" key="1">
    <citation type="submission" date="2024-04" db="EMBL/GenBank/DDBJ databases">
        <title>The reference genome of an endangered Asteraceae, Deinandra increscens subsp. villosa, native to the Central Coast of California.</title>
        <authorList>
            <person name="Guilliams M."/>
            <person name="Hasenstab-Lehman K."/>
            <person name="Meyer R."/>
            <person name="Mcevoy S."/>
        </authorList>
    </citation>
    <scope>NUCLEOTIDE SEQUENCE [LARGE SCALE GENOMIC DNA]</scope>
    <source>
        <tissue evidence="2">Leaf</tissue>
    </source>
</reference>
<name>A0AAP0DYR3_9ASTR</name>
<comment type="similarity">
    <text evidence="1">Belongs to the LOR family.</text>
</comment>
<proteinExistence type="inferred from homology"/>
<dbReference type="PANTHER" id="PTHR31087">
    <property type="match status" value="1"/>
</dbReference>
<organism evidence="2 3">
    <name type="scientific">Deinandra increscens subsp. villosa</name>
    <dbReference type="NCBI Taxonomy" id="3103831"/>
    <lineage>
        <taxon>Eukaryota</taxon>
        <taxon>Viridiplantae</taxon>
        <taxon>Streptophyta</taxon>
        <taxon>Embryophyta</taxon>
        <taxon>Tracheophyta</taxon>
        <taxon>Spermatophyta</taxon>
        <taxon>Magnoliopsida</taxon>
        <taxon>eudicotyledons</taxon>
        <taxon>Gunneridae</taxon>
        <taxon>Pentapetalae</taxon>
        <taxon>asterids</taxon>
        <taxon>campanulids</taxon>
        <taxon>Asterales</taxon>
        <taxon>Asteraceae</taxon>
        <taxon>Asteroideae</taxon>
        <taxon>Heliantheae alliance</taxon>
        <taxon>Madieae</taxon>
        <taxon>Madiinae</taxon>
        <taxon>Deinandra</taxon>
    </lineage>
</organism>
<dbReference type="SUPFAM" id="SSF54518">
    <property type="entry name" value="Tubby C-terminal domain-like"/>
    <property type="match status" value="1"/>
</dbReference>
<dbReference type="InterPro" id="IPR038595">
    <property type="entry name" value="LOR_sf"/>
</dbReference>
<evidence type="ECO:0000313" key="3">
    <source>
        <dbReference type="Proteomes" id="UP001408789"/>
    </source>
</evidence>
<dbReference type="Pfam" id="PF04525">
    <property type="entry name" value="LOR"/>
    <property type="match status" value="1"/>
</dbReference>
<dbReference type="AlphaFoldDB" id="A0AAP0DYR3"/>
<accession>A0AAP0DYR3</accession>
<dbReference type="InterPro" id="IPR007612">
    <property type="entry name" value="LOR"/>
</dbReference>